<name>A0ABP6ZTX6_9ACTN</name>
<evidence type="ECO:0000256" key="2">
    <source>
        <dbReference type="ARBA" id="ARBA00004496"/>
    </source>
</evidence>
<evidence type="ECO:0000313" key="10">
    <source>
        <dbReference type="Proteomes" id="UP001501490"/>
    </source>
</evidence>
<feature type="domain" description="IPT/TIG" evidence="8">
    <location>
        <begin position="500"/>
        <end position="584"/>
    </location>
</feature>
<keyword evidence="3" id="KW-0963">Cytoplasm</keyword>
<dbReference type="EMBL" id="BAABAB010000014">
    <property type="protein sequence ID" value="GAA3617286.1"/>
    <property type="molecule type" value="Genomic_DNA"/>
</dbReference>
<feature type="chain" id="PRO_5046926671" description="IPT/TIG domain-containing protein" evidence="7">
    <location>
        <begin position="40"/>
        <end position="584"/>
    </location>
</feature>
<dbReference type="InterPro" id="IPR014756">
    <property type="entry name" value="Ig_E-set"/>
</dbReference>
<evidence type="ECO:0000259" key="8">
    <source>
        <dbReference type="SMART" id="SM00429"/>
    </source>
</evidence>
<keyword evidence="10" id="KW-1185">Reference proteome</keyword>
<feature type="compositionally biased region" description="Gly residues" evidence="6">
    <location>
        <begin position="133"/>
        <end position="143"/>
    </location>
</feature>
<proteinExistence type="predicted"/>
<dbReference type="InterPro" id="IPR032109">
    <property type="entry name" value="Big_3_5"/>
</dbReference>
<dbReference type="InterPro" id="IPR013783">
    <property type="entry name" value="Ig-like_fold"/>
</dbReference>
<evidence type="ECO:0000256" key="3">
    <source>
        <dbReference type="ARBA" id="ARBA00022490"/>
    </source>
</evidence>
<accession>A0ABP6ZTX6</accession>
<dbReference type="InterPro" id="IPR002909">
    <property type="entry name" value="IPT_dom"/>
</dbReference>
<keyword evidence="4" id="KW-0969">Cilium</keyword>
<dbReference type="InterPro" id="IPR053879">
    <property type="entry name" value="HYDIN_VesB_CFA65-like_Ig"/>
</dbReference>
<dbReference type="Pfam" id="PF16640">
    <property type="entry name" value="Big_3_5"/>
    <property type="match status" value="1"/>
</dbReference>
<gene>
    <name evidence="9" type="ORF">GCM10022236_19260</name>
</gene>
<dbReference type="PANTHER" id="PTHR22050:SF0">
    <property type="entry name" value="TRANSMEMBRANE PROTEIN 131 HOMOLOG"/>
    <property type="match status" value="1"/>
</dbReference>
<evidence type="ECO:0000256" key="6">
    <source>
        <dbReference type="SAM" id="MobiDB-lite"/>
    </source>
</evidence>
<evidence type="ECO:0000256" key="7">
    <source>
        <dbReference type="SAM" id="SignalP"/>
    </source>
</evidence>
<keyword evidence="5" id="KW-0966">Cell projection</keyword>
<evidence type="ECO:0000313" key="9">
    <source>
        <dbReference type="EMBL" id="GAA3617286.1"/>
    </source>
</evidence>
<dbReference type="Pfam" id="PF01833">
    <property type="entry name" value="TIG"/>
    <property type="match status" value="1"/>
</dbReference>
<comment type="subcellular location">
    <subcellularLocation>
        <location evidence="1">Cell projection</location>
        <location evidence="1">Cilium</location>
    </subcellularLocation>
    <subcellularLocation>
        <location evidence="2">Cytoplasm</location>
    </subcellularLocation>
</comment>
<reference evidence="10" key="1">
    <citation type="journal article" date="2019" name="Int. J. Syst. Evol. Microbiol.">
        <title>The Global Catalogue of Microorganisms (GCM) 10K type strain sequencing project: providing services to taxonomists for standard genome sequencing and annotation.</title>
        <authorList>
            <consortium name="The Broad Institute Genomics Platform"/>
            <consortium name="The Broad Institute Genome Sequencing Center for Infectious Disease"/>
            <person name="Wu L."/>
            <person name="Ma J."/>
        </authorList>
    </citation>
    <scope>NUCLEOTIDE SEQUENCE [LARGE SCALE GENOMIC DNA]</scope>
    <source>
        <strain evidence="10">JCM 16929</strain>
    </source>
</reference>
<dbReference type="PANTHER" id="PTHR22050">
    <property type="entry name" value="RW1 PROTEIN HOMOLOG"/>
    <property type="match status" value="1"/>
</dbReference>
<dbReference type="InterPro" id="IPR039877">
    <property type="entry name" value="TMEM131-like"/>
</dbReference>
<sequence length="584" mass="56201">MINSSMINNSSFVRRALVALSVPATLVAAAIGTTMPASADVPFGTPHQLVQQAADGELNWTVPQGTSSVHVHLVGGSGADGGTGAGSPGGTGGHGAIVDETIAVKAGQHLDLLPGTAAGPDGAEHSYGDAHGGRGGHGDLNGNGGRGGAATWVTLDGRVIGVAAGGGGGGGGGAVFSYAGGNGGDAAHGGSGGSGAGAGSGASGNIAGSSDIYHGEDGKDAPSASFAGGGGGGGGGWNGAALGGGHAGGTGTYGGGGGGGGAGGLSYAIEANATFDSRTVSGDGLVLLEWATGSETTSTLTAPASAPQGTPVTLTDTISPALTGGPAIGGTVTFEMIDINSYVKTTIGTADVVDGVAKLTTTSLPPGQYQGIHAIYAGDASYLGSTSDFVYPKITAPIQTVSLNPTSLAFGSQTLNTTKTKDVQLTNTGSVDLTATSAGTDNADVNMPNTTCSTLKPGDSCTVTISYRPHQLGPISAHITLNTTFGAFSIPVTGTGIAPAPAVTKVSPSSGSHRGGTRITVTGTNLTAVRSITVGGVKATAVSCTSATSCQATTPAGTVGTHHVRVTTATGTSPKVSVDHFTYK</sequence>
<keyword evidence="7" id="KW-0732">Signal</keyword>
<dbReference type="SUPFAM" id="SSF81296">
    <property type="entry name" value="E set domains"/>
    <property type="match status" value="1"/>
</dbReference>
<dbReference type="Pfam" id="PF22544">
    <property type="entry name" value="HYDIN_VesB_CFA65-like_Ig"/>
    <property type="match status" value="1"/>
</dbReference>
<organism evidence="9 10">
    <name type="scientific">Microlunatus ginsengisoli</name>
    <dbReference type="NCBI Taxonomy" id="363863"/>
    <lineage>
        <taxon>Bacteria</taxon>
        <taxon>Bacillati</taxon>
        <taxon>Actinomycetota</taxon>
        <taxon>Actinomycetes</taxon>
        <taxon>Propionibacteriales</taxon>
        <taxon>Propionibacteriaceae</taxon>
        <taxon>Microlunatus</taxon>
    </lineage>
</organism>
<dbReference type="RefSeq" id="WP_344803822.1">
    <property type="nucleotide sequence ID" value="NZ_BAABAB010000014.1"/>
</dbReference>
<dbReference type="Proteomes" id="UP001501490">
    <property type="component" value="Unassembled WGS sequence"/>
</dbReference>
<protein>
    <recommendedName>
        <fullName evidence="8">IPT/TIG domain-containing protein</fullName>
    </recommendedName>
</protein>
<evidence type="ECO:0000256" key="5">
    <source>
        <dbReference type="ARBA" id="ARBA00023273"/>
    </source>
</evidence>
<evidence type="ECO:0000256" key="1">
    <source>
        <dbReference type="ARBA" id="ARBA00004138"/>
    </source>
</evidence>
<feature type="region of interest" description="Disordered" evidence="6">
    <location>
        <begin position="115"/>
        <end position="143"/>
    </location>
</feature>
<comment type="caution">
    <text evidence="9">The sequence shown here is derived from an EMBL/GenBank/DDBJ whole genome shotgun (WGS) entry which is preliminary data.</text>
</comment>
<feature type="signal peptide" evidence="7">
    <location>
        <begin position="1"/>
        <end position="39"/>
    </location>
</feature>
<dbReference type="SMART" id="SM00429">
    <property type="entry name" value="IPT"/>
    <property type="match status" value="1"/>
</dbReference>
<dbReference type="NCBIfam" id="NF012200">
    <property type="entry name" value="choice_anch_D"/>
    <property type="match status" value="1"/>
</dbReference>
<feature type="compositionally biased region" description="Basic and acidic residues" evidence="6">
    <location>
        <begin position="122"/>
        <end position="132"/>
    </location>
</feature>
<evidence type="ECO:0000256" key="4">
    <source>
        <dbReference type="ARBA" id="ARBA00023069"/>
    </source>
</evidence>
<dbReference type="Gene3D" id="2.60.40.10">
    <property type="entry name" value="Immunoglobulins"/>
    <property type="match status" value="3"/>
</dbReference>